<keyword evidence="3" id="KW-0496">Mitochondrion</keyword>
<comment type="caution">
    <text evidence="5">The sequence shown here is derived from an EMBL/GenBank/DDBJ whole genome shotgun (WGS) entry which is preliminary data.</text>
</comment>
<dbReference type="OrthoDB" id="20681at2759"/>
<dbReference type="PANTHER" id="PTHR21192">
    <property type="entry name" value="NUCLEAR PROTEIN E3-3"/>
    <property type="match status" value="1"/>
</dbReference>
<name>A0A545UQR3_9HYPO</name>
<dbReference type="GO" id="GO:0032981">
    <property type="term" value="P:mitochondrial respiratory chain complex I assembly"/>
    <property type="evidence" value="ECO:0007669"/>
    <property type="project" value="InterPro"/>
</dbReference>
<evidence type="ECO:0000256" key="4">
    <source>
        <dbReference type="ARBA" id="ARBA00049984"/>
    </source>
</evidence>
<proteinExistence type="inferred from homology"/>
<dbReference type="CDD" id="cd05125">
    <property type="entry name" value="Mth938_2P1-like"/>
    <property type="match status" value="1"/>
</dbReference>
<comment type="subcellular location">
    <subcellularLocation>
        <location evidence="1">Mitochondrion</location>
    </subcellularLocation>
</comment>
<dbReference type="AlphaFoldDB" id="A0A545UQR3"/>
<dbReference type="GO" id="GO:0005743">
    <property type="term" value="C:mitochondrial inner membrane"/>
    <property type="evidence" value="ECO:0007669"/>
    <property type="project" value="TreeGrafter"/>
</dbReference>
<dbReference type="InterPro" id="IPR007523">
    <property type="entry name" value="NDUFAF3/AAMDC"/>
</dbReference>
<evidence type="ECO:0000256" key="2">
    <source>
        <dbReference type="ARBA" id="ARBA00021776"/>
    </source>
</evidence>
<evidence type="ECO:0000313" key="5">
    <source>
        <dbReference type="EMBL" id="TQV91805.1"/>
    </source>
</evidence>
<evidence type="ECO:0000256" key="1">
    <source>
        <dbReference type="ARBA" id="ARBA00004173"/>
    </source>
</evidence>
<protein>
    <recommendedName>
        <fullName evidence="2">NADH dehydrogenase [ubiquinone] 1 alpha subcomplex assembly factor 3</fullName>
    </recommendedName>
</protein>
<dbReference type="InterPro" id="IPR034095">
    <property type="entry name" value="NDUF3"/>
</dbReference>
<reference evidence="5 6" key="1">
    <citation type="journal article" date="2019" name="Appl. Microbiol. Biotechnol.">
        <title>Genome sequence of Isaria javanica and comparative genome analysis insights into family S53 peptidase evolution in fungal entomopathogens.</title>
        <authorList>
            <person name="Lin R."/>
            <person name="Zhang X."/>
            <person name="Xin B."/>
            <person name="Zou M."/>
            <person name="Gao Y."/>
            <person name="Qin F."/>
            <person name="Hu Q."/>
            <person name="Xie B."/>
            <person name="Cheng X."/>
        </authorList>
    </citation>
    <scope>NUCLEOTIDE SEQUENCE [LARGE SCALE GENOMIC DNA]</scope>
    <source>
        <strain evidence="5 6">IJ1G</strain>
    </source>
</reference>
<dbReference type="Proteomes" id="UP000315783">
    <property type="component" value="Unassembled WGS sequence"/>
</dbReference>
<keyword evidence="6" id="KW-1185">Reference proteome</keyword>
<gene>
    <name evidence="5" type="ORF">IF1G_09390</name>
</gene>
<dbReference type="SUPFAM" id="SSF64076">
    <property type="entry name" value="MTH938-like"/>
    <property type="match status" value="1"/>
</dbReference>
<dbReference type="STRING" id="43265.A0A545UQR3"/>
<evidence type="ECO:0000256" key="3">
    <source>
        <dbReference type="ARBA" id="ARBA00023128"/>
    </source>
</evidence>
<evidence type="ECO:0000313" key="6">
    <source>
        <dbReference type="Proteomes" id="UP000315783"/>
    </source>
</evidence>
<accession>A0A545UQR3</accession>
<sequence length="234" mass="25438">MRTFSRRLLETLPVHGSIAPLARTLSRPQVAAHLRKSTRTTTTTTITRLRYGQELFAARGLHSTAGLGKREKAQEHVPTSFQDLDVLGSTPVPSTSVDVCMYDGFGLNSGITITDGDGALLVDGEAFTWRPWEITGEMRLLNDKGQFDVPAEAFGVFDMLWPRPDLLIIGTGKSIAPLSPELKKHISSLGMRLEVLDTRNAASQFNLLATERGVTDVAAVLIPIGWREGVGAAE</sequence>
<dbReference type="PANTHER" id="PTHR21192:SF2">
    <property type="entry name" value="NADH DEHYDROGENASE [UBIQUINONE] 1 ALPHA SUBCOMPLEX ASSEMBLY FACTOR 3"/>
    <property type="match status" value="1"/>
</dbReference>
<dbReference type="Gene3D" id="3.40.1230.10">
    <property type="entry name" value="MTH938-like"/>
    <property type="match status" value="1"/>
</dbReference>
<dbReference type="InterPro" id="IPR036748">
    <property type="entry name" value="MTH938-like_sf"/>
</dbReference>
<dbReference type="Pfam" id="PF04430">
    <property type="entry name" value="DUF498"/>
    <property type="match status" value="1"/>
</dbReference>
<dbReference type="EMBL" id="SPUK01000017">
    <property type="protein sequence ID" value="TQV91805.1"/>
    <property type="molecule type" value="Genomic_DNA"/>
</dbReference>
<organism evidence="5 6">
    <name type="scientific">Cordyceps javanica</name>
    <dbReference type="NCBI Taxonomy" id="43265"/>
    <lineage>
        <taxon>Eukaryota</taxon>
        <taxon>Fungi</taxon>
        <taxon>Dikarya</taxon>
        <taxon>Ascomycota</taxon>
        <taxon>Pezizomycotina</taxon>
        <taxon>Sordariomycetes</taxon>
        <taxon>Hypocreomycetidae</taxon>
        <taxon>Hypocreales</taxon>
        <taxon>Cordycipitaceae</taxon>
        <taxon>Cordyceps</taxon>
    </lineage>
</organism>
<comment type="similarity">
    <text evidence="4">Belongs to the NDUFAF3 family.</text>
</comment>